<protein>
    <submittedName>
        <fullName evidence="1">Uncharacterized protein</fullName>
    </submittedName>
</protein>
<evidence type="ECO:0000313" key="1">
    <source>
        <dbReference type="EMBL" id="VVA21192.1"/>
    </source>
</evidence>
<dbReference type="InParanoid" id="A0A5E4F0H4"/>
<dbReference type="Gramene" id="VVA21192">
    <property type="protein sequence ID" value="VVA21192"/>
    <property type="gene ID" value="Prudul26B031972"/>
</dbReference>
<name>A0A5E4F0H4_PRUDU</name>
<proteinExistence type="predicted"/>
<sequence>MDNQEQALNEKKKMIRPRLTPLWHDVVYQCWFSTTILCSSVPQVPLLSIFLGGVLWSGDAFEVQYALTAWIMGELFARVACSPHSQFKALVHLVTGYSSLVVMVPPHSQFKALVHLVTSYSSLVVMVDMRWCIASACYRYEDTGFLIEAASKEIWDKRAACGHLFEFRIPGIGG</sequence>
<dbReference type="Proteomes" id="UP000327085">
    <property type="component" value="Chromosome 3"/>
</dbReference>
<evidence type="ECO:0000313" key="2">
    <source>
        <dbReference type="Proteomes" id="UP000327085"/>
    </source>
</evidence>
<organism evidence="1 2">
    <name type="scientific">Prunus dulcis</name>
    <name type="common">Almond</name>
    <name type="synonym">Amygdalus dulcis</name>
    <dbReference type="NCBI Taxonomy" id="3755"/>
    <lineage>
        <taxon>Eukaryota</taxon>
        <taxon>Viridiplantae</taxon>
        <taxon>Streptophyta</taxon>
        <taxon>Embryophyta</taxon>
        <taxon>Tracheophyta</taxon>
        <taxon>Spermatophyta</taxon>
        <taxon>Magnoliopsida</taxon>
        <taxon>eudicotyledons</taxon>
        <taxon>Gunneridae</taxon>
        <taxon>Pentapetalae</taxon>
        <taxon>rosids</taxon>
        <taxon>fabids</taxon>
        <taxon>Rosales</taxon>
        <taxon>Rosaceae</taxon>
        <taxon>Amygdaloideae</taxon>
        <taxon>Amygdaleae</taxon>
        <taxon>Prunus</taxon>
    </lineage>
</organism>
<accession>A0A5E4F0H4</accession>
<reference evidence="2" key="1">
    <citation type="journal article" date="2020" name="Plant J.">
        <title>Transposons played a major role in the diversification between the closely related almond and peach genomes: results from the almond genome sequence.</title>
        <authorList>
            <person name="Alioto T."/>
            <person name="Alexiou K.G."/>
            <person name="Bardil A."/>
            <person name="Barteri F."/>
            <person name="Castanera R."/>
            <person name="Cruz F."/>
            <person name="Dhingra A."/>
            <person name="Duval H."/>
            <person name="Fernandez I Marti A."/>
            <person name="Frias L."/>
            <person name="Galan B."/>
            <person name="Garcia J.L."/>
            <person name="Howad W."/>
            <person name="Gomez-Garrido J."/>
            <person name="Gut M."/>
            <person name="Julca I."/>
            <person name="Morata J."/>
            <person name="Puigdomenech P."/>
            <person name="Ribeca P."/>
            <person name="Rubio Cabetas M.J."/>
            <person name="Vlasova A."/>
            <person name="Wirthensohn M."/>
            <person name="Garcia-Mas J."/>
            <person name="Gabaldon T."/>
            <person name="Casacuberta J.M."/>
            <person name="Arus P."/>
        </authorList>
    </citation>
    <scope>NUCLEOTIDE SEQUENCE [LARGE SCALE GENOMIC DNA]</scope>
    <source>
        <strain evidence="2">cv. Texas</strain>
    </source>
</reference>
<dbReference type="AlphaFoldDB" id="A0A5E4F0H4"/>
<gene>
    <name evidence="1" type="ORF">ALMOND_2B031972</name>
</gene>
<dbReference type="EMBL" id="CABIKO010000050">
    <property type="protein sequence ID" value="VVA21192.1"/>
    <property type="molecule type" value="Genomic_DNA"/>
</dbReference>